<dbReference type="GO" id="GO:0043565">
    <property type="term" value="F:sequence-specific DNA binding"/>
    <property type="evidence" value="ECO:0007669"/>
    <property type="project" value="InterPro"/>
</dbReference>
<dbReference type="PROSITE" id="PS00519">
    <property type="entry name" value="HTH_ASNC_1"/>
    <property type="match status" value="1"/>
</dbReference>
<name>A0A0P8WCF3_9CLOT</name>
<protein>
    <submittedName>
        <fullName evidence="5">Leucine-responsive regulatory protein</fullName>
    </submittedName>
</protein>
<proteinExistence type="predicted"/>
<dbReference type="RefSeq" id="WP_054873914.1">
    <property type="nucleotide sequence ID" value="NZ_LKET01000021.1"/>
</dbReference>
<dbReference type="SMART" id="SM00344">
    <property type="entry name" value="HTH_ASNC"/>
    <property type="match status" value="1"/>
</dbReference>
<keyword evidence="2" id="KW-0238">DNA-binding</keyword>
<evidence type="ECO:0000256" key="3">
    <source>
        <dbReference type="ARBA" id="ARBA00023163"/>
    </source>
</evidence>
<dbReference type="GO" id="GO:0043200">
    <property type="term" value="P:response to amino acid"/>
    <property type="evidence" value="ECO:0007669"/>
    <property type="project" value="TreeGrafter"/>
</dbReference>
<gene>
    <name evidence="5" type="primary">lrp_1</name>
    <name evidence="5" type="ORF">OXPF_08040</name>
</gene>
<dbReference type="EMBL" id="LKET01000021">
    <property type="protein sequence ID" value="KPU45571.1"/>
    <property type="molecule type" value="Genomic_DNA"/>
</dbReference>
<dbReference type="AlphaFoldDB" id="A0A0P8WCF3"/>
<dbReference type="STRING" id="36849.OXPF_08040"/>
<dbReference type="InterPro" id="IPR019887">
    <property type="entry name" value="Tscrpt_reg_AsnC/Lrp_C"/>
</dbReference>
<keyword evidence="3" id="KW-0804">Transcription</keyword>
<dbReference type="PRINTS" id="PR00033">
    <property type="entry name" value="HTHASNC"/>
</dbReference>
<dbReference type="PANTHER" id="PTHR30154:SF34">
    <property type="entry name" value="TRANSCRIPTIONAL REGULATOR AZLB"/>
    <property type="match status" value="1"/>
</dbReference>
<sequence>MDSIDTSILKLLQENSRISISEISSQINLSISAVSERLKKLESSGIIEQYTTIINPVKVGKLLTATMFLNLESPKYSEGFLQFIQSENEIIECYYLAGEYDYILKIITQNTFTLEALLKNIKSIRGVQKTRTIVALSTIKNIYSVKAEEDNL</sequence>
<feature type="domain" description="HTH asnC-type" evidence="4">
    <location>
        <begin position="1"/>
        <end position="62"/>
    </location>
</feature>
<dbReference type="InterPro" id="IPR000485">
    <property type="entry name" value="AsnC-type_HTH_dom"/>
</dbReference>
<dbReference type="InterPro" id="IPR019885">
    <property type="entry name" value="Tscrpt_reg_HTH_AsnC-type_CS"/>
</dbReference>
<dbReference type="InterPro" id="IPR019888">
    <property type="entry name" value="Tscrpt_reg_AsnC-like"/>
</dbReference>
<dbReference type="GO" id="GO:0005829">
    <property type="term" value="C:cytosol"/>
    <property type="evidence" value="ECO:0007669"/>
    <property type="project" value="TreeGrafter"/>
</dbReference>
<dbReference type="Pfam" id="PF01037">
    <property type="entry name" value="AsnC_trans_reg"/>
    <property type="match status" value="1"/>
</dbReference>
<dbReference type="OrthoDB" id="66249at2"/>
<dbReference type="Proteomes" id="UP000050326">
    <property type="component" value="Unassembled WGS sequence"/>
</dbReference>
<keyword evidence="1" id="KW-0805">Transcription regulation</keyword>
<dbReference type="Gene3D" id="3.30.70.920">
    <property type="match status" value="1"/>
</dbReference>
<dbReference type="InterPro" id="IPR036388">
    <property type="entry name" value="WH-like_DNA-bd_sf"/>
</dbReference>
<comment type="caution">
    <text evidence="5">The sequence shown here is derived from an EMBL/GenBank/DDBJ whole genome shotgun (WGS) entry which is preliminary data.</text>
</comment>
<evidence type="ECO:0000313" key="6">
    <source>
        <dbReference type="Proteomes" id="UP000050326"/>
    </source>
</evidence>
<dbReference type="PROSITE" id="PS50956">
    <property type="entry name" value="HTH_ASNC_2"/>
    <property type="match status" value="1"/>
</dbReference>
<evidence type="ECO:0000256" key="2">
    <source>
        <dbReference type="ARBA" id="ARBA00023125"/>
    </source>
</evidence>
<evidence type="ECO:0000259" key="4">
    <source>
        <dbReference type="PROSITE" id="PS50956"/>
    </source>
</evidence>
<evidence type="ECO:0000256" key="1">
    <source>
        <dbReference type="ARBA" id="ARBA00023015"/>
    </source>
</evidence>
<dbReference type="InterPro" id="IPR011008">
    <property type="entry name" value="Dimeric_a/b-barrel"/>
</dbReference>
<dbReference type="InterPro" id="IPR036390">
    <property type="entry name" value="WH_DNA-bd_sf"/>
</dbReference>
<dbReference type="SUPFAM" id="SSF46785">
    <property type="entry name" value="Winged helix' DNA-binding domain"/>
    <property type="match status" value="1"/>
</dbReference>
<dbReference type="PANTHER" id="PTHR30154">
    <property type="entry name" value="LEUCINE-RESPONSIVE REGULATORY PROTEIN"/>
    <property type="match status" value="1"/>
</dbReference>
<dbReference type="Pfam" id="PF13412">
    <property type="entry name" value="HTH_24"/>
    <property type="match status" value="1"/>
</dbReference>
<organism evidence="5 6">
    <name type="scientific">Oxobacter pfennigii</name>
    <dbReference type="NCBI Taxonomy" id="36849"/>
    <lineage>
        <taxon>Bacteria</taxon>
        <taxon>Bacillati</taxon>
        <taxon>Bacillota</taxon>
        <taxon>Clostridia</taxon>
        <taxon>Eubacteriales</taxon>
        <taxon>Clostridiaceae</taxon>
        <taxon>Oxobacter</taxon>
    </lineage>
</organism>
<accession>A0A0P8WCF3</accession>
<keyword evidence="6" id="KW-1185">Reference proteome</keyword>
<evidence type="ECO:0000313" key="5">
    <source>
        <dbReference type="EMBL" id="KPU45571.1"/>
    </source>
</evidence>
<dbReference type="SUPFAM" id="SSF54909">
    <property type="entry name" value="Dimeric alpha+beta barrel"/>
    <property type="match status" value="1"/>
</dbReference>
<reference evidence="5 6" key="1">
    <citation type="submission" date="2015-09" db="EMBL/GenBank/DDBJ databases">
        <title>Genome sequence of Oxobacter pfennigii DSM 3222.</title>
        <authorList>
            <person name="Poehlein A."/>
            <person name="Bengelsdorf F.R."/>
            <person name="Schiel-Bengelsdorf B."/>
            <person name="Duerre P."/>
            <person name="Daniel R."/>
        </authorList>
    </citation>
    <scope>NUCLEOTIDE SEQUENCE [LARGE SCALE GENOMIC DNA]</scope>
    <source>
        <strain evidence="5 6">DSM 3222</strain>
    </source>
</reference>
<dbReference type="Gene3D" id="1.10.10.10">
    <property type="entry name" value="Winged helix-like DNA-binding domain superfamily/Winged helix DNA-binding domain"/>
    <property type="match status" value="1"/>
</dbReference>